<sequence length="98" mass="10635">MAGEAWGKEFAAELVDSVKRYVAQEIASHDAGLEARIKALEERPALEYRGVWDGALLYSKGNVVTDGGSMWFCNRETKARPGSSGCWTLAVKKGADAK</sequence>
<organism evidence="1 2">
    <name type="scientific">Hansschlegelia beijingensis</name>
    <dbReference type="NCBI Taxonomy" id="1133344"/>
    <lineage>
        <taxon>Bacteria</taxon>
        <taxon>Pseudomonadati</taxon>
        <taxon>Pseudomonadota</taxon>
        <taxon>Alphaproteobacteria</taxon>
        <taxon>Hyphomicrobiales</taxon>
        <taxon>Methylopilaceae</taxon>
        <taxon>Hansschlegelia</taxon>
    </lineage>
</organism>
<gene>
    <name evidence="1" type="ORF">GGR24_001149</name>
</gene>
<name>A0A7W6CWS6_9HYPH</name>
<evidence type="ECO:0008006" key="3">
    <source>
        <dbReference type="Google" id="ProtNLM"/>
    </source>
</evidence>
<keyword evidence="2" id="KW-1185">Reference proteome</keyword>
<dbReference type="Proteomes" id="UP000528964">
    <property type="component" value="Unassembled WGS sequence"/>
</dbReference>
<comment type="caution">
    <text evidence="1">The sequence shown here is derived from an EMBL/GenBank/DDBJ whole genome shotgun (WGS) entry which is preliminary data.</text>
</comment>
<protein>
    <recommendedName>
        <fullName evidence="3">Carbohydrate-binding family V/XII protein</fullName>
    </recommendedName>
</protein>
<dbReference type="AlphaFoldDB" id="A0A7W6CWS6"/>
<reference evidence="1 2" key="1">
    <citation type="submission" date="2020-08" db="EMBL/GenBank/DDBJ databases">
        <title>Genomic Encyclopedia of Type Strains, Phase IV (KMG-IV): sequencing the most valuable type-strain genomes for metagenomic binning, comparative biology and taxonomic classification.</title>
        <authorList>
            <person name="Goeker M."/>
        </authorList>
    </citation>
    <scope>NUCLEOTIDE SEQUENCE [LARGE SCALE GENOMIC DNA]</scope>
    <source>
        <strain evidence="1 2">DSM 25481</strain>
    </source>
</reference>
<accession>A0A7W6CWS6</accession>
<evidence type="ECO:0000313" key="2">
    <source>
        <dbReference type="Proteomes" id="UP000528964"/>
    </source>
</evidence>
<dbReference type="EMBL" id="JACIDR010000001">
    <property type="protein sequence ID" value="MBB3972516.1"/>
    <property type="molecule type" value="Genomic_DNA"/>
</dbReference>
<dbReference type="RefSeq" id="WP_183394305.1">
    <property type="nucleotide sequence ID" value="NZ_JACIDR010000001.1"/>
</dbReference>
<evidence type="ECO:0000313" key="1">
    <source>
        <dbReference type="EMBL" id="MBB3972516.1"/>
    </source>
</evidence>
<proteinExistence type="predicted"/>